<evidence type="ECO:0000313" key="2">
    <source>
        <dbReference type="Proteomes" id="UP001165960"/>
    </source>
</evidence>
<comment type="caution">
    <text evidence="1">The sequence shown here is derived from an EMBL/GenBank/DDBJ whole genome shotgun (WGS) entry which is preliminary data.</text>
</comment>
<evidence type="ECO:0000313" key="1">
    <source>
        <dbReference type="EMBL" id="KAJ9075411.1"/>
    </source>
</evidence>
<name>A0ACC2TLQ2_9FUNG</name>
<reference evidence="1" key="1">
    <citation type="submission" date="2022-04" db="EMBL/GenBank/DDBJ databases">
        <title>Genome of the entomopathogenic fungus Entomophthora muscae.</title>
        <authorList>
            <person name="Elya C."/>
            <person name="Lovett B.R."/>
            <person name="Lee E."/>
            <person name="Macias A.M."/>
            <person name="Hajek A.E."/>
            <person name="De Bivort B.L."/>
            <person name="Kasson M.T."/>
            <person name="De Fine Licht H.H."/>
            <person name="Stajich J.E."/>
        </authorList>
    </citation>
    <scope>NUCLEOTIDE SEQUENCE</scope>
    <source>
        <strain evidence="1">Berkeley</strain>
    </source>
</reference>
<keyword evidence="2" id="KW-1185">Reference proteome</keyword>
<organism evidence="1 2">
    <name type="scientific">Entomophthora muscae</name>
    <dbReference type="NCBI Taxonomy" id="34485"/>
    <lineage>
        <taxon>Eukaryota</taxon>
        <taxon>Fungi</taxon>
        <taxon>Fungi incertae sedis</taxon>
        <taxon>Zoopagomycota</taxon>
        <taxon>Entomophthoromycotina</taxon>
        <taxon>Entomophthoromycetes</taxon>
        <taxon>Entomophthorales</taxon>
        <taxon>Entomophthoraceae</taxon>
        <taxon>Entomophthora</taxon>
    </lineage>
</organism>
<accession>A0ACC2TLQ2</accession>
<dbReference type="Proteomes" id="UP001165960">
    <property type="component" value="Unassembled WGS sequence"/>
</dbReference>
<proteinExistence type="predicted"/>
<sequence>MHLNKGSETDFDGSHSQANPVEQRPMIGYHPATKDLRHAIPPSGVGLATIRQPIKER</sequence>
<dbReference type="EMBL" id="QTSX02002477">
    <property type="protein sequence ID" value="KAJ9075411.1"/>
    <property type="molecule type" value="Genomic_DNA"/>
</dbReference>
<gene>
    <name evidence="1" type="ORF">DSO57_1036367</name>
</gene>
<protein>
    <submittedName>
        <fullName evidence="1">Uncharacterized protein</fullName>
    </submittedName>
</protein>